<dbReference type="InterPro" id="IPR008949">
    <property type="entry name" value="Isoprenoid_synthase_dom_sf"/>
</dbReference>
<dbReference type="SFLD" id="SFLDG01020">
    <property type="entry name" value="Terpene_Cyclase_Like_2"/>
    <property type="match status" value="1"/>
</dbReference>
<keyword evidence="1 2" id="KW-0456">Lyase</keyword>
<name>A0ABW6U3F4_9ACTN</name>
<evidence type="ECO:0000313" key="3">
    <source>
        <dbReference type="EMBL" id="MFF4219338.1"/>
    </source>
</evidence>
<dbReference type="SUPFAM" id="SSF48576">
    <property type="entry name" value="Terpenoid synthases"/>
    <property type="match status" value="1"/>
</dbReference>
<gene>
    <name evidence="3" type="ORF">ACFYZM_24080</name>
</gene>
<protein>
    <recommendedName>
        <fullName evidence="2">Terpene synthase</fullName>
        <ecNumber evidence="2">4.2.3.-</ecNumber>
    </recommendedName>
</protein>
<proteinExistence type="inferred from homology"/>
<accession>A0ABW6U3F4</accession>
<evidence type="ECO:0000313" key="4">
    <source>
        <dbReference type="Proteomes" id="UP001602123"/>
    </source>
</evidence>
<comment type="similarity">
    <text evidence="2">Belongs to the terpene synthase family.</text>
</comment>
<dbReference type="SFLD" id="SFLDS00005">
    <property type="entry name" value="Isoprenoid_Synthase_Type_I"/>
    <property type="match status" value="1"/>
</dbReference>
<organism evidence="3 4">
    <name type="scientific">Streptomyces nondiastaticus</name>
    <dbReference type="NCBI Taxonomy" id="3154512"/>
    <lineage>
        <taxon>Bacteria</taxon>
        <taxon>Bacillati</taxon>
        <taxon>Actinomycetota</taxon>
        <taxon>Actinomycetes</taxon>
        <taxon>Kitasatosporales</taxon>
        <taxon>Streptomycetaceae</taxon>
        <taxon>Streptomyces</taxon>
    </lineage>
</organism>
<dbReference type="InterPro" id="IPR034686">
    <property type="entry name" value="Terpene_cyclase-like_2"/>
</dbReference>
<dbReference type="Pfam" id="PF19086">
    <property type="entry name" value="Terpene_syn_C_2"/>
    <property type="match status" value="1"/>
</dbReference>
<dbReference type="PANTHER" id="PTHR35201">
    <property type="entry name" value="TERPENE SYNTHASE"/>
    <property type="match status" value="1"/>
</dbReference>
<dbReference type="EMBL" id="JBIAUT010000010">
    <property type="protein sequence ID" value="MFF4219338.1"/>
    <property type="molecule type" value="Genomic_DNA"/>
</dbReference>
<evidence type="ECO:0000256" key="1">
    <source>
        <dbReference type="ARBA" id="ARBA00023239"/>
    </source>
</evidence>
<dbReference type="Gene3D" id="1.10.600.10">
    <property type="entry name" value="Farnesyl Diphosphate Synthase"/>
    <property type="match status" value="1"/>
</dbReference>
<comment type="caution">
    <text evidence="3">The sequence shown here is derived from an EMBL/GenBank/DDBJ whole genome shotgun (WGS) entry which is preliminary data.</text>
</comment>
<dbReference type="Proteomes" id="UP001602123">
    <property type="component" value="Unassembled WGS sequence"/>
</dbReference>
<sequence>MTTTAAPAPVPLRLPEIHLRYPHRHHPDRDGAEQHTRQWLAQWNLFTETAQRDNASHVFGHLGAYAYPLAGQELLHLAADWMTWLYAFDDGDIDECEPSPTSVTTQIARLLGALEGGSAQTPLAGALADICARVARLGSASQAARFRDKVRGYLMGCLAEITYRAAGRSPRVEEYLPLRVQASGDLTCLVLAELASGSPELSAAQLHHPDVEALTLHAAYIIAMANDVFSLPREIANSPVDFIFNLPLVCSRAHTGKSALQAGLDQAAQLTNDRIRTFAELHEQAEPAADAATRAHLKSIRAWLQGTYDWMIDCGRYHPHWRQEDWPARTAPPFPAECSSL</sequence>
<dbReference type="PANTHER" id="PTHR35201:SF4">
    <property type="entry name" value="BETA-PINACENE SYNTHASE-RELATED"/>
    <property type="match status" value="1"/>
</dbReference>
<keyword evidence="2" id="KW-0460">Magnesium</keyword>
<dbReference type="EC" id="4.2.3.-" evidence="2"/>
<comment type="cofactor">
    <cofactor evidence="2">
        <name>Mg(2+)</name>
        <dbReference type="ChEBI" id="CHEBI:18420"/>
    </cofactor>
</comment>
<keyword evidence="2" id="KW-0479">Metal-binding</keyword>
<keyword evidence="4" id="KW-1185">Reference proteome</keyword>
<evidence type="ECO:0000256" key="2">
    <source>
        <dbReference type="RuleBase" id="RU366034"/>
    </source>
</evidence>
<reference evidence="3 4" key="1">
    <citation type="submission" date="2024-10" db="EMBL/GenBank/DDBJ databases">
        <title>The Natural Products Discovery Center: Release of the First 8490 Sequenced Strains for Exploring Actinobacteria Biosynthetic Diversity.</title>
        <authorList>
            <person name="Kalkreuter E."/>
            <person name="Kautsar S.A."/>
            <person name="Yang D."/>
            <person name="Bader C.D."/>
            <person name="Teijaro C.N."/>
            <person name="Fluegel L."/>
            <person name="Davis C.M."/>
            <person name="Simpson J.R."/>
            <person name="Lauterbach L."/>
            <person name="Steele A.D."/>
            <person name="Gui C."/>
            <person name="Meng S."/>
            <person name="Li G."/>
            <person name="Viehrig K."/>
            <person name="Ye F."/>
            <person name="Su P."/>
            <person name="Kiefer A.F."/>
            <person name="Nichols A."/>
            <person name="Cepeda A.J."/>
            <person name="Yan W."/>
            <person name="Fan B."/>
            <person name="Jiang Y."/>
            <person name="Adhikari A."/>
            <person name="Zheng C.-J."/>
            <person name="Schuster L."/>
            <person name="Cowan T.M."/>
            <person name="Smanski M.J."/>
            <person name="Chevrette M.G."/>
            <person name="De Carvalho L.P.S."/>
            <person name="Shen B."/>
        </authorList>
    </citation>
    <scope>NUCLEOTIDE SEQUENCE [LARGE SCALE GENOMIC DNA]</scope>
    <source>
        <strain evidence="3 4">NPDC001650</strain>
    </source>
</reference>
<dbReference type="RefSeq" id="WP_388630735.1">
    <property type="nucleotide sequence ID" value="NZ_JBIAUT010000010.1"/>
</dbReference>